<reference evidence="1 2" key="1">
    <citation type="submission" date="2017-06" db="EMBL/GenBank/DDBJ databases">
        <authorList>
            <person name="Kim H.J."/>
            <person name="Triplett B.A."/>
        </authorList>
    </citation>
    <scope>NUCLEOTIDE SEQUENCE [LARGE SCALE GENOMIC DNA]</scope>
    <source>
        <strain evidence="1 2">SCA</strain>
    </source>
</reference>
<gene>
    <name evidence="1" type="ORF">SAMN05446037_105411</name>
</gene>
<dbReference type="OrthoDB" id="8454348at2"/>
<dbReference type="RefSeq" id="WP_089285467.1">
    <property type="nucleotide sequence ID" value="NZ_FZOJ01000054.1"/>
</dbReference>
<protein>
    <submittedName>
        <fullName evidence="1">Uncharacterized protein</fullName>
    </submittedName>
</protein>
<organism evidence="1 2">
    <name type="scientific">Anaerovirgula multivorans</name>
    <dbReference type="NCBI Taxonomy" id="312168"/>
    <lineage>
        <taxon>Bacteria</taxon>
        <taxon>Bacillati</taxon>
        <taxon>Bacillota</taxon>
        <taxon>Clostridia</taxon>
        <taxon>Peptostreptococcales</taxon>
        <taxon>Natronincolaceae</taxon>
        <taxon>Anaerovirgula</taxon>
    </lineage>
</organism>
<accession>A0A239KTQ3</accession>
<sequence>MSKQVGMSRNITLEYLNKVIELMNTEDDTSLIKEALQDHISFYIQDKTNINKTVNILTNIWLLDTDDNKSIKAYARKIVTKSSETTKLVANWCMMLISYSVFKDIASTVGKLDDMQLELTSKVIKEKMLDSWGERTTLVHAIPKNIKTMKDINVLESVKTGIYKSKKYEVKDSEAVILIVATLIHLKKKLYLSIDELTSDEVMFPFKYNIDLEMLQESKLFSFDRFGGEMVISLMG</sequence>
<evidence type="ECO:0000313" key="1">
    <source>
        <dbReference type="EMBL" id="SNT21736.1"/>
    </source>
</evidence>
<dbReference type="Proteomes" id="UP000198304">
    <property type="component" value="Unassembled WGS sequence"/>
</dbReference>
<name>A0A239KTQ3_9FIRM</name>
<dbReference type="EMBL" id="FZOJ01000054">
    <property type="protein sequence ID" value="SNT21736.1"/>
    <property type="molecule type" value="Genomic_DNA"/>
</dbReference>
<dbReference type="AlphaFoldDB" id="A0A239KTQ3"/>
<evidence type="ECO:0000313" key="2">
    <source>
        <dbReference type="Proteomes" id="UP000198304"/>
    </source>
</evidence>
<proteinExistence type="predicted"/>
<keyword evidence="2" id="KW-1185">Reference proteome</keyword>